<feature type="region of interest" description="Disordered" evidence="1">
    <location>
        <begin position="94"/>
        <end position="216"/>
    </location>
</feature>
<evidence type="ECO:0000313" key="2">
    <source>
        <dbReference type="EMBL" id="GEJ58289.1"/>
    </source>
</evidence>
<dbReference type="Proteomes" id="UP000503640">
    <property type="component" value="Unassembled WGS sequence"/>
</dbReference>
<evidence type="ECO:0008006" key="4">
    <source>
        <dbReference type="Google" id="ProtNLM"/>
    </source>
</evidence>
<dbReference type="EMBL" id="BJTG01000007">
    <property type="protein sequence ID" value="GEJ58289.1"/>
    <property type="molecule type" value="Genomic_DNA"/>
</dbReference>
<keyword evidence="3" id="KW-1185">Reference proteome</keyword>
<feature type="region of interest" description="Disordered" evidence="1">
    <location>
        <begin position="1"/>
        <end position="40"/>
    </location>
</feature>
<protein>
    <recommendedName>
        <fullName evidence="4">1,4-alpha-glucan branching enzyme</fullName>
    </recommendedName>
</protein>
<feature type="compositionally biased region" description="Low complexity" evidence="1">
    <location>
        <begin position="116"/>
        <end position="133"/>
    </location>
</feature>
<organism evidence="2 3">
    <name type="scientific">Anaeromyxobacter diazotrophicus</name>
    <dbReference type="NCBI Taxonomy" id="2590199"/>
    <lineage>
        <taxon>Bacteria</taxon>
        <taxon>Pseudomonadati</taxon>
        <taxon>Myxococcota</taxon>
        <taxon>Myxococcia</taxon>
        <taxon>Myxococcales</taxon>
        <taxon>Cystobacterineae</taxon>
        <taxon>Anaeromyxobacteraceae</taxon>
        <taxon>Anaeromyxobacter</taxon>
    </lineage>
</organism>
<feature type="compositionally biased region" description="Low complexity" evidence="1">
    <location>
        <begin position="164"/>
        <end position="175"/>
    </location>
</feature>
<reference evidence="3" key="1">
    <citation type="journal article" date="2020" name="Appl. Environ. Microbiol.">
        <title>Diazotrophic Anaeromyxobacter Isolates from Soils.</title>
        <authorList>
            <person name="Masuda Y."/>
            <person name="Yamanaka H."/>
            <person name="Xu Z.X."/>
            <person name="Shiratori Y."/>
            <person name="Aono T."/>
            <person name="Amachi S."/>
            <person name="Senoo K."/>
            <person name="Itoh H."/>
        </authorList>
    </citation>
    <scope>NUCLEOTIDE SEQUENCE [LARGE SCALE GENOMIC DNA]</scope>
    <source>
        <strain evidence="3">R267</strain>
    </source>
</reference>
<evidence type="ECO:0000256" key="1">
    <source>
        <dbReference type="SAM" id="MobiDB-lite"/>
    </source>
</evidence>
<feature type="compositionally biased region" description="Basic and acidic residues" evidence="1">
    <location>
        <begin position="9"/>
        <end position="20"/>
    </location>
</feature>
<dbReference type="RefSeq" id="WP_209005162.1">
    <property type="nucleotide sequence ID" value="NZ_BJTG01000007.1"/>
</dbReference>
<feature type="compositionally biased region" description="Low complexity" evidence="1">
    <location>
        <begin position="182"/>
        <end position="202"/>
    </location>
</feature>
<sequence>MARGSSRTTTDHEEIRRWAEGRGASPAEVEGTERGGEDAGVLRLDFPGYTGTPPLRHISWDDWFEKFDASGLALVYQEQTARGQRSNFNKLVAREAAAARARGDRGASRRARRAGPRAGRSAAASKAGRASAAARRREGTRRTKRAGAGATRAGQGERRRKAPRASAARMAGGRAPAKRGGSRSAASKRGAGAARRPSAGGRARTGRGSRRPTSKR</sequence>
<comment type="caution">
    <text evidence="2">The sequence shown here is derived from an EMBL/GenBank/DDBJ whole genome shotgun (WGS) entry which is preliminary data.</text>
</comment>
<feature type="compositionally biased region" description="Basic residues" evidence="1">
    <location>
        <begin position="204"/>
        <end position="216"/>
    </location>
</feature>
<gene>
    <name evidence="2" type="ORF">AMYX_30300</name>
</gene>
<name>A0A7I9VQC5_9BACT</name>
<evidence type="ECO:0000313" key="3">
    <source>
        <dbReference type="Proteomes" id="UP000503640"/>
    </source>
</evidence>
<proteinExistence type="predicted"/>
<accession>A0A7I9VQC5</accession>
<dbReference type="AlphaFoldDB" id="A0A7I9VQC5"/>